<evidence type="ECO:0000256" key="4">
    <source>
        <dbReference type="ARBA" id="ARBA00022705"/>
    </source>
</evidence>
<protein>
    <recommendedName>
        <fullName evidence="3">DNA polymerase I</fullName>
        <ecNumber evidence="2">2.7.7.7</ecNumber>
    </recommendedName>
</protein>
<comment type="caution">
    <text evidence="8">The sequence shown here is derived from an EMBL/GenBank/DDBJ whole genome shotgun (WGS) entry which is preliminary data.</text>
</comment>
<organism evidence="8 9">
    <name type="scientific">Paludisphaera mucosa</name>
    <dbReference type="NCBI Taxonomy" id="3030827"/>
    <lineage>
        <taxon>Bacteria</taxon>
        <taxon>Pseudomonadati</taxon>
        <taxon>Planctomycetota</taxon>
        <taxon>Planctomycetia</taxon>
        <taxon>Isosphaerales</taxon>
        <taxon>Isosphaeraceae</taxon>
        <taxon>Paludisphaera</taxon>
    </lineage>
</organism>
<gene>
    <name evidence="8" type="ORF">PZE19_19150</name>
</gene>
<evidence type="ECO:0000313" key="9">
    <source>
        <dbReference type="Proteomes" id="UP001216907"/>
    </source>
</evidence>
<dbReference type="SUPFAM" id="SSF56672">
    <property type="entry name" value="DNA/RNA polymerases"/>
    <property type="match status" value="1"/>
</dbReference>
<dbReference type="EMBL" id="JARRAG010000002">
    <property type="protein sequence ID" value="MDG3005904.1"/>
    <property type="molecule type" value="Genomic_DNA"/>
</dbReference>
<name>A0ABT6FEA1_9BACT</name>
<evidence type="ECO:0000256" key="6">
    <source>
        <dbReference type="SAM" id="MobiDB-lite"/>
    </source>
</evidence>
<sequence>MIEIVLGTHRCPFRDWTPEQGRVFGGLFAYDVETTRFDDRVYLTPSLVLATACDGGRGCFVPRDLVPAFFAAHAGQGFIAHNAAFDLKVTQAVLGDRLDLYDLVDEGKIWDTLILKRLLSLATAGHTARNECGLDDCAKAHLGLELPKDVKDADGCDVRTGFGRYLGRPSREIPEEHLRYAAGDSLATWHLFWELNRLIKVVLQDASGVWGYVDDAWLRDAIRRFGPLTHHIQLRASIVTDVLSATGVALDAARGAEKLARVREVMDGAKERMRRGGYLVDQPGNVKAMQSILARFRREHPGAELCLTESGERFSTTAEDLAGLAADDDFFADYAAYREAEKLVSTFLAKMGQPRIYPKFSFLMETGRTSCSGFNLQNLPRAKGGEGVADTIRGCFVPGEGMVFIGSDYSQIELVILGYALDRQFGLGTSLRDLVNEGDVHRLIAAVVLGKEPGEVARPERDSAKPVSFGRPGGMGAERLRRVAKASYGKDLTLEEVQGRIDAYHKLCPELDAYLEDEVDGSRVLAEALDLTPARYREALGGYYARDDPENFTPQGWVAGMLLKVLRDPDPTTKGPAARPYREDEKAALWELAQPLSALLEPKLREKLEGRRPHKLLWEAVRRWAGRRPVFTVTGRLRAHATFSSSRNCVFQGAAADGAILGLWKVWRAGHELAGFVHDEVVSRSPADDRVPDRAAEIQGLMKQGMLTIAPGMVVKVETVVTRSLNKADLDPRYLPEAPVEGPAVATAPAGRAPGADVSGRGTGSPATSP</sequence>
<evidence type="ECO:0000256" key="1">
    <source>
        <dbReference type="ARBA" id="ARBA00007705"/>
    </source>
</evidence>
<feature type="domain" description="DNA-directed DNA polymerase family A palm" evidence="7">
    <location>
        <begin position="389"/>
        <end position="689"/>
    </location>
</feature>
<dbReference type="Gene3D" id="3.30.70.370">
    <property type="match status" value="1"/>
</dbReference>
<dbReference type="EC" id="2.7.7.7" evidence="2"/>
<evidence type="ECO:0000256" key="2">
    <source>
        <dbReference type="ARBA" id="ARBA00012417"/>
    </source>
</evidence>
<dbReference type="Pfam" id="PF00476">
    <property type="entry name" value="DNA_pol_A"/>
    <property type="match status" value="1"/>
</dbReference>
<reference evidence="8 9" key="1">
    <citation type="submission" date="2023-03" db="EMBL/GenBank/DDBJ databases">
        <title>Paludisphaera mucosa sp. nov. a novel planctomycete from northern fen.</title>
        <authorList>
            <person name="Ivanova A."/>
        </authorList>
    </citation>
    <scope>NUCLEOTIDE SEQUENCE [LARGE SCALE GENOMIC DNA]</scope>
    <source>
        <strain evidence="8 9">Pla2</strain>
    </source>
</reference>
<dbReference type="SUPFAM" id="SSF53098">
    <property type="entry name" value="Ribonuclease H-like"/>
    <property type="match status" value="1"/>
</dbReference>
<proteinExistence type="inferred from homology"/>
<evidence type="ECO:0000256" key="3">
    <source>
        <dbReference type="ARBA" id="ARBA00020311"/>
    </source>
</evidence>
<dbReference type="RefSeq" id="WP_277862224.1">
    <property type="nucleotide sequence ID" value="NZ_JARRAG010000002.1"/>
</dbReference>
<dbReference type="InterPro" id="IPR043502">
    <property type="entry name" value="DNA/RNA_pol_sf"/>
</dbReference>
<dbReference type="Gene3D" id="3.30.420.10">
    <property type="entry name" value="Ribonuclease H-like superfamily/Ribonuclease H"/>
    <property type="match status" value="1"/>
</dbReference>
<accession>A0ABT6FEA1</accession>
<dbReference type="SMART" id="SM00482">
    <property type="entry name" value="POLAc"/>
    <property type="match status" value="1"/>
</dbReference>
<evidence type="ECO:0000256" key="5">
    <source>
        <dbReference type="ARBA" id="ARBA00049244"/>
    </source>
</evidence>
<dbReference type="Proteomes" id="UP001216907">
    <property type="component" value="Unassembled WGS sequence"/>
</dbReference>
<dbReference type="InterPro" id="IPR036397">
    <property type="entry name" value="RNaseH_sf"/>
</dbReference>
<dbReference type="PANTHER" id="PTHR10133">
    <property type="entry name" value="DNA POLYMERASE I"/>
    <property type="match status" value="1"/>
</dbReference>
<evidence type="ECO:0000313" key="8">
    <source>
        <dbReference type="EMBL" id="MDG3005904.1"/>
    </source>
</evidence>
<keyword evidence="9" id="KW-1185">Reference proteome</keyword>
<feature type="region of interest" description="Disordered" evidence="6">
    <location>
        <begin position="733"/>
        <end position="770"/>
    </location>
</feature>
<comment type="catalytic activity">
    <reaction evidence="5">
        <text>DNA(n) + a 2'-deoxyribonucleoside 5'-triphosphate = DNA(n+1) + diphosphate</text>
        <dbReference type="Rhea" id="RHEA:22508"/>
        <dbReference type="Rhea" id="RHEA-COMP:17339"/>
        <dbReference type="Rhea" id="RHEA-COMP:17340"/>
        <dbReference type="ChEBI" id="CHEBI:33019"/>
        <dbReference type="ChEBI" id="CHEBI:61560"/>
        <dbReference type="ChEBI" id="CHEBI:173112"/>
        <dbReference type="EC" id="2.7.7.7"/>
    </reaction>
</comment>
<comment type="similarity">
    <text evidence="1">Belongs to the DNA polymerase type-A family.</text>
</comment>
<dbReference type="InterPro" id="IPR012337">
    <property type="entry name" value="RNaseH-like_sf"/>
</dbReference>
<dbReference type="InterPro" id="IPR002562">
    <property type="entry name" value="3'-5'_exonuclease_dom"/>
</dbReference>
<evidence type="ECO:0000259" key="7">
    <source>
        <dbReference type="SMART" id="SM00482"/>
    </source>
</evidence>
<dbReference type="PANTHER" id="PTHR10133:SF27">
    <property type="entry name" value="DNA POLYMERASE NU"/>
    <property type="match status" value="1"/>
</dbReference>
<dbReference type="InterPro" id="IPR001098">
    <property type="entry name" value="DNA-dir_DNA_pol_A_palm_dom"/>
</dbReference>
<dbReference type="Gene3D" id="1.10.150.20">
    <property type="entry name" value="5' to 3' exonuclease, C-terminal subdomain"/>
    <property type="match status" value="1"/>
</dbReference>
<keyword evidence="4" id="KW-0235">DNA replication</keyword>
<dbReference type="InterPro" id="IPR002298">
    <property type="entry name" value="DNA_polymerase_A"/>
</dbReference>
<dbReference type="Pfam" id="PF01612">
    <property type="entry name" value="DNA_pol_A_exo1"/>
    <property type="match status" value="1"/>
</dbReference>